<dbReference type="AlphaFoldDB" id="A0A1N7LGV2"/>
<protein>
    <submittedName>
        <fullName evidence="3">Uncaracterized surface protein containing fasciclin (FAS1) repeats</fullName>
    </submittedName>
</protein>
<evidence type="ECO:0000313" key="4">
    <source>
        <dbReference type="Proteomes" id="UP000186026"/>
    </source>
</evidence>
<dbReference type="InterPro" id="IPR005297">
    <property type="entry name" value="Lipoprotein_repeat"/>
</dbReference>
<evidence type="ECO:0000313" key="3">
    <source>
        <dbReference type="EMBL" id="SIS73023.1"/>
    </source>
</evidence>
<dbReference type="InterPro" id="IPR000782">
    <property type="entry name" value="FAS1_domain"/>
</dbReference>
<dbReference type="PANTHER" id="PTHR10900">
    <property type="entry name" value="PERIOSTIN-RELATED"/>
    <property type="match status" value="1"/>
</dbReference>
<dbReference type="InterPro" id="IPR036378">
    <property type="entry name" value="FAS1_dom_sf"/>
</dbReference>
<dbReference type="PROSITE" id="PS50213">
    <property type="entry name" value="FAS1"/>
    <property type="match status" value="2"/>
</dbReference>
<reference evidence="4" key="1">
    <citation type="submission" date="2017-01" db="EMBL/GenBank/DDBJ databases">
        <authorList>
            <person name="Varghese N."/>
            <person name="Submissions S."/>
        </authorList>
    </citation>
    <scope>NUCLEOTIDE SEQUENCE [LARGE SCALE GENOMIC DNA]</scope>
    <source>
        <strain evidence="4">DSM 46698</strain>
    </source>
</reference>
<keyword evidence="1" id="KW-0732">Signal</keyword>
<feature type="signal peptide" evidence="1">
    <location>
        <begin position="1"/>
        <end position="22"/>
    </location>
</feature>
<dbReference type="PANTHER" id="PTHR10900:SF77">
    <property type="entry name" value="FI19380P1"/>
    <property type="match status" value="1"/>
</dbReference>
<dbReference type="Proteomes" id="UP000186026">
    <property type="component" value="Unassembled WGS sequence"/>
</dbReference>
<evidence type="ECO:0000256" key="1">
    <source>
        <dbReference type="SAM" id="SignalP"/>
    </source>
</evidence>
<dbReference type="Gene3D" id="2.30.180.10">
    <property type="entry name" value="FAS1 domain"/>
    <property type="match status" value="2"/>
</dbReference>
<dbReference type="RefSeq" id="WP_245802643.1">
    <property type="nucleotide sequence ID" value="NZ_FTOP01000003.1"/>
</dbReference>
<dbReference type="STRING" id="529505.SAMN05421761_103322"/>
<dbReference type="SMART" id="SM00554">
    <property type="entry name" value="FAS1"/>
    <property type="match status" value="2"/>
</dbReference>
<dbReference type="Pfam" id="PF03640">
    <property type="entry name" value="Lipoprotein_15"/>
    <property type="match status" value="2"/>
</dbReference>
<keyword evidence="4" id="KW-1185">Reference proteome</keyword>
<dbReference type="GO" id="GO:0005615">
    <property type="term" value="C:extracellular space"/>
    <property type="evidence" value="ECO:0007669"/>
    <property type="project" value="TreeGrafter"/>
</dbReference>
<feature type="domain" description="FAS1" evidence="2">
    <location>
        <begin position="29"/>
        <end position="172"/>
    </location>
</feature>
<dbReference type="SUPFAM" id="SSF82153">
    <property type="entry name" value="FAS1 domain"/>
    <property type="match status" value="2"/>
</dbReference>
<feature type="chain" id="PRO_5012817359" evidence="1">
    <location>
        <begin position="23"/>
        <end position="570"/>
    </location>
</feature>
<dbReference type="FunFam" id="2.30.180.10:FF:000032">
    <property type="entry name" value="Fasciclin domain-containing protein, putative"/>
    <property type="match status" value="1"/>
</dbReference>
<dbReference type="PROSITE" id="PS51257">
    <property type="entry name" value="PROKAR_LIPOPROTEIN"/>
    <property type="match status" value="1"/>
</dbReference>
<dbReference type="InterPro" id="IPR050904">
    <property type="entry name" value="Adhesion/Biosynth-related"/>
</dbReference>
<dbReference type="Pfam" id="PF02469">
    <property type="entry name" value="Fasciclin"/>
    <property type="match status" value="2"/>
</dbReference>
<organism evidence="3 4">
    <name type="scientific">Belliella pelovolcani</name>
    <dbReference type="NCBI Taxonomy" id="529505"/>
    <lineage>
        <taxon>Bacteria</taxon>
        <taxon>Pseudomonadati</taxon>
        <taxon>Bacteroidota</taxon>
        <taxon>Cytophagia</taxon>
        <taxon>Cytophagales</taxon>
        <taxon>Cyclobacteriaceae</taxon>
        <taxon>Belliella</taxon>
    </lineage>
</organism>
<name>A0A1N7LGV2_9BACT</name>
<dbReference type="EMBL" id="FTOP01000003">
    <property type="protein sequence ID" value="SIS73023.1"/>
    <property type="molecule type" value="Genomic_DNA"/>
</dbReference>
<feature type="domain" description="FAS1" evidence="2">
    <location>
        <begin position="423"/>
        <end position="565"/>
    </location>
</feature>
<accession>A0A1N7LGV2</accession>
<evidence type="ECO:0000259" key="2">
    <source>
        <dbReference type="PROSITE" id="PS50213"/>
    </source>
</evidence>
<gene>
    <name evidence="3" type="ORF">SAMN05421761_103322</name>
</gene>
<sequence>MKNIFKNLMAGMFVLLAFSCQEDEPAPQPAPDLVQAANAAGLTTLLAAVEAVPELAPALLNSQAITVFAPTNDAFANALTALEAANLDELVEKLGGVDGLETVLGFHVVPAIAFAADLNASNNFTTLSGQELLVERSGNSVTITDATGAVANVVAADVTISNGVVHVIDRVLLPEIDALQPSTLTIKEDPNLGFMFADANGRSLYYFSRDVNGDNNCSGGCANNWPIFYAEEINISNPAFDASLIGTIEVDGENQTTYNGWPLYYFANDENGSVNGDGVGSVWFAAKPDYSIMIANGQLVGNNGENYIINEAGEYVNGEGNTQYYIDFQTGRTLYRFINDEADQSNFGGNPSVWPLYTTEIDQLPSLISTDDLNVIENNQLSFRANPLYFFGSDEDRGDTKGVSVPNPGVWPIVNNDTPELEPIPNLVEAATAAELTILLDAVVAAGLADALLEADEITVFAPTNDAFVALLETLEVETLEELIEALGADAVVKVLQFHVVPAVAFSTDLAEGSQTVPTLAGENLTVIRTGNSVTVIDSADNTYNVVVADVQIQNGVVHVIDGVLLPNLD</sequence>
<proteinExistence type="predicted"/>